<comment type="caution">
    <text evidence="1">The sequence shown here is derived from an EMBL/GenBank/DDBJ whole genome shotgun (WGS) entry which is preliminary data.</text>
</comment>
<accession>A0A8S0SG80</accession>
<dbReference type="Proteomes" id="UP000594638">
    <property type="component" value="Unassembled WGS sequence"/>
</dbReference>
<organism evidence="1 2">
    <name type="scientific">Olea europaea subsp. europaea</name>
    <dbReference type="NCBI Taxonomy" id="158383"/>
    <lineage>
        <taxon>Eukaryota</taxon>
        <taxon>Viridiplantae</taxon>
        <taxon>Streptophyta</taxon>
        <taxon>Embryophyta</taxon>
        <taxon>Tracheophyta</taxon>
        <taxon>Spermatophyta</taxon>
        <taxon>Magnoliopsida</taxon>
        <taxon>eudicotyledons</taxon>
        <taxon>Gunneridae</taxon>
        <taxon>Pentapetalae</taxon>
        <taxon>asterids</taxon>
        <taxon>lamiids</taxon>
        <taxon>Lamiales</taxon>
        <taxon>Oleaceae</taxon>
        <taxon>Oleeae</taxon>
        <taxon>Olea</taxon>
    </lineage>
</organism>
<gene>
    <name evidence="1" type="ORF">OLEA9_A014623</name>
</gene>
<keyword evidence="2" id="KW-1185">Reference proteome</keyword>
<name>A0A8S0SG80_OLEEU</name>
<dbReference type="AlphaFoldDB" id="A0A8S0SG80"/>
<dbReference type="EMBL" id="CACTIH010004370">
    <property type="protein sequence ID" value="CAA2990708.1"/>
    <property type="molecule type" value="Genomic_DNA"/>
</dbReference>
<evidence type="ECO:0000313" key="1">
    <source>
        <dbReference type="EMBL" id="CAA2990708.1"/>
    </source>
</evidence>
<evidence type="ECO:0000313" key="2">
    <source>
        <dbReference type="Proteomes" id="UP000594638"/>
    </source>
</evidence>
<proteinExistence type="predicted"/>
<sequence>MACTRSVGKNREKIGDWVDNCASEQQHALVLGKPMGSWRAAFIEMWRRRTGVLLPLHHDWLKSPIKPQPTDALSAALCFGHTFALAIGQPRTSKSLFFSASTCSVWIDCASPLVRVLGSSVVALPLAGVSVRSKKRITSCSIQGFA</sequence>
<reference evidence="1 2" key="1">
    <citation type="submission" date="2019-12" db="EMBL/GenBank/DDBJ databases">
        <authorList>
            <person name="Alioto T."/>
            <person name="Alioto T."/>
            <person name="Gomez Garrido J."/>
        </authorList>
    </citation>
    <scope>NUCLEOTIDE SEQUENCE [LARGE SCALE GENOMIC DNA]</scope>
</reference>
<dbReference type="Gramene" id="OE9A014623T1">
    <property type="protein sequence ID" value="OE9A014623C1"/>
    <property type="gene ID" value="OE9A014623"/>
</dbReference>
<protein>
    <submittedName>
        <fullName evidence="1">Uncharacterized protein</fullName>
    </submittedName>
</protein>